<feature type="region of interest" description="Disordered" evidence="1">
    <location>
        <begin position="241"/>
        <end position="313"/>
    </location>
</feature>
<dbReference type="InterPro" id="IPR038883">
    <property type="entry name" value="AN11006-like"/>
</dbReference>
<sequence length="313" mass="36267">MSSEQPLSTRIAASNPRNQEQSPLFSSLHPELRNLVFRHALTEYDDPERPYSKHEYYFRPGMESASKIDTNLLLTCRLIYLETHLAPIALNEHVFWMFRGPPGRFVSNHERYFDRMTHEQRAAVRRVRFVTQLFWLESQKHRDVVWPTGLLVPKLAITIRHSDWWYWEDSQPLHIEEPRYGWAGWVGSVPGLQELELELETIDAQREQLEEQVRIALGWTFPLDGTHVSLVHDGEEPVDSMWLGTSRMDPENFNNGWGSGDEEDSDDDDEEESDDEEGGDDDDLEGSGEDSGLGRKSSVYNTTRLPAKKSPRR</sequence>
<comment type="caution">
    <text evidence="2">The sequence shown here is derived from an EMBL/GenBank/DDBJ whole genome shotgun (WGS) entry which is preliminary data.</text>
</comment>
<organism evidence="2 3">
    <name type="scientific">Mycena belliarum</name>
    <dbReference type="NCBI Taxonomy" id="1033014"/>
    <lineage>
        <taxon>Eukaryota</taxon>
        <taxon>Fungi</taxon>
        <taxon>Dikarya</taxon>
        <taxon>Basidiomycota</taxon>
        <taxon>Agaricomycotina</taxon>
        <taxon>Agaricomycetes</taxon>
        <taxon>Agaricomycetidae</taxon>
        <taxon>Agaricales</taxon>
        <taxon>Marasmiineae</taxon>
        <taxon>Mycenaceae</taxon>
        <taxon>Mycena</taxon>
    </lineage>
</organism>
<gene>
    <name evidence="2" type="ORF">B0H15DRAFT_840329</name>
</gene>
<protein>
    <submittedName>
        <fullName evidence="2">Uncharacterized protein</fullName>
    </submittedName>
</protein>
<keyword evidence="3" id="KW-1185">Reference proteome</keyword>
<evidence type="ECO:0000313" key="2">
    <source>
        <dbReference type="EMBL" id="KAJ7089310.1"/>
    </source>
</evidence>
<proteinExistence type="predicted"/>
<accession>A0AAD6U680</accession>
<evidence type="ECO:0000313" key="3">
    <source>
        <dbReference type="Proteomes" id="UP001222325"/>
    </source>
</evidence>
<evidence type="ECO:0000256" key="1">
    <source>
        <dbReference type="SAM" id="MobiDB-lite"/>
    </source>
</evidence>
<name>A0AAD6U680_9AGAR</name>
<dbReference type="PANTHER" id="PTHR42085:SF1">
    <property type="entry name" value="F-BOX DOMAIN-CONTAINING PROTEIN"/>
    <property type="match status" value="1"/>
</dbReference>
<dbReference type="AlphaFoldDB" id="A0AAD6U680"/>
<feature type="region of interest" description="Disordered" evidence="1">
    <location>
        <begin position="1"/>
        <end position="24"/>
    </location>
</feature>
<dbReference type="EMBL" id="JARJCN010000024">
    <property type="protein sequence ID" value="KAJ7089310.1"/>
    <property type="molecule type" value="Genomic_DNA"/>
</dbReference>
<dbReference type="Proteomes" id="UP001222325">
    <property type="component" value="Unassembled WGS sequence"/>
</dbReference>
<dbReference type="PANTHER" id="PTHR42085">
    <property type="entry name" value="F-BOX DOMAIN-CONTAINING PROTEIN"/>
    <property type="match status" value="1"/>
</dbReference>
<reference evidence="2" key="1">
    <citation type="submission" date="2023-03" db="EMBL/GenBank/DDBJ databases">
        <title>Massive genome expansion in bonnet fungi (Mycena s.s.) driven by repeated elements and novel gene families across ecological guilds.</title>
        <authorList>
            <consortium name="Lawrence Berkeley National Laboratory"/>
            <person name="Harder C.B."/>
            <person name="Miyauchi S."/>
            <person name="Viragh M."/>
            <person name="Kuo A."/>
            <person name="Thoen E."/>
            <person name="Andreopoulos B."/>
            <person name="Lu D."/>
            <person name="Skrede I."/>
            <person name="Drula E."/>
            <person name="Henrissat B."/>
            <person name="Morin E."/>
            <person name="Kohler A."/>
            <person name="Barry K."/>
            <person name="LaButti K."/>
            <person name="Morin E."/>
            <person name="Salamov A."/>
            <person name="Lipzen A."/>
            <person name="Mereny Z."/>
            <person name="Hegedus B."/>
            <person name="Baldrian P."/>
            <person name="Stursova M."/>
            <person name="Weitz H."/>
            <person name="Taylor A."/>
            <person name="Grigoriev I.V."/>
            <person name="Nagy L.G."/>
            <person name="Martin F."/>
            <person name="Kauserud H."/>
        </authorList>
    </citation>
    <scope>NUCLEOTIDE SEQUENCE</scope>
    <source>
        <strain evidence="2">CBHHK173m</strain>
    </source>
</reference>
<feature type="compositionally biased region" description="Acidic residues" evidence="1">
    <location>
        <begin position="260"/>
        <end position="288"/>
    </location>
</feature>